<dbReference type="AlphaFoldDB" id="A0A5J4T932"/>
<feature type="coiled-coil region" evidence="1">
    <location>
        <begin position="188"/>
        <end position="223"/>
    </location>
</feature>
<evidence type="ECO:0000256" key="1">
    <source>
        <dbReference type="SAM" id="Coils"/>
    </source>
</evidence>
<organism evidence="3 4">
    <name type="scientific">Streblomastix strix</name>
    <dbReference type="NCBI Taxonomy" id="222440"/>
    <lineage>
        <taxon>Eukaryota</taxon>
        <taxon>Metamonada</taxon>
        <taxon>Preaxostyla</taxon>
        <taxon>Oxymonadida</taxon>
        <taxon>Streblomastigidae</taxon>
        <taxon>Streblomastix</taxon>
    </lineage>
</organism>
<protein>
    <submittedName>
        <fullName evidence="3">Putative dynein heavy chain axonemal</fullName>
    </submittedName>
</protein>
<sequence>MVVNLRKFEQDYKSLIVLLQIEKPPEDYQTEAGQDFPKLFVIEQDINNWKENERKIIAKEPSVNIGFIRVDAMPLKNELVNHCKLRQEKFVEMLNKQAAQTLRGIYDEIDQTVIKMGKFPKTLEELKTLDQTIKDARDSLPQMEGKFDPLRKQYDLLERCSDITPVPDQETMLLLQLPAKFQSYQGFIAQAETRIIELKAVKKKELQQALDQLAADISATRKRFLATAPYSDSIPMDVAQGTLEGFRNDIQAHRDEEKRLLVGIELFGLEQRVYADLQSTVKDLDDLTFLWNEKRDWGLLLFPIYNGLCSSSY</sequence>
<keyword evidence="1" id="KW-0175">Coiled coil</keyword>
<dbReference type="InterPro" id="IPR026983">
    <property type="entry name" value="DHC"/>
</dbReference>
<dbReference type="InterPro" id="IPR056759">
    <property type="entry name" value="DYH2-5-8_CC"/>
</dbReference>
<reference evidence="3 4" key="1">
    <citation type="submission" date="2019-03" db="EMBL/GenBank/DDBJ databases">
        <title>Single cell metagenomics reveals metabolic interactions within the superorganism composed of flagellate Streblomastix strix and complex community of Bacteroidetes bacteria on its surface.</title>
        <authorList>
            <person name="Treitli S.C."/>
            <person name="Kolisko M."/>
            <person name="Husnik F."/>
            <person name="Keeling P."/>
            <person name="Hampl V."/>
        </authorList>
    </citation>
    <scope>NUCLEOTIDE SEQUENCE [LARGE SCALE GENOMIC DNA]</scope>
    <source>
        <strain evidence="3">ST1C</strain>
    </source>
</reference>
<dbReference type="EMBL" id="SNRW01036686">
    <property type="protein sequence ID" value="KAA6354221.1"/>
    <property type="molecule type" value="Genomic_DNA"/>
</dbReference>
<dbReference type="GO" id="GO:0007018">
    <property type="term" value="P:microtubule-based movement"/>
    <property type="evidence" value="ECO:0007669"/>
    <property type="project" value="InterPro"/>
</dbReference>
<evidence type="ECO:0000313" key="4">
    <source>
        <dbReference type="Proteomes" id="UP000324800"/>
    </source>
</evidence>
<dbReference type="GO" id="GO:0051959">
    <property type="term" value="F:dynein light intermediate chain binding"/>
    <property type="evidence" value="ECO:0007669"/>
    <property type="project" value="InterPro"/>
</dbReference>
<proteinExistence type="predicted"/>
<dbReference type="GO" id="GO:0045505">
    <property type="term" value="F:dynein intermediate chain binding"/>
    <property type="evidence" value="ECO:0007669"/>
    <property type="project" value="InterPro"/>
</dbReference>
<feature type="domain" description="Dynein axonemal heavy chain 2/5/8 coiled-coil" evidence="2">
    <location>
        <begin position="89"/>
        <end position="208"/>
    </location>
</feature>
<evidence type="ECO:0000259" key="2">
    <source>
        <dbReference type="Pfam" id="PF25007"/>
    </source>
</evidence>
<dbReference type="PANTHER" id="PTHR45703:SF32">
    <property type="entry name" value="DYNEINS HEAVY CHAIN"/>
    <property type="match status" value="1"/>
</dbReference>
<name>A0A5J4T932_9EUKA</name>
<accession>A0A5J4T932</accession>
<gene>
    <name evidence="3" type="ORF">EZS28_050252</name>
</gene>
<dbReference type="Proteomes" id="UP000324800">
    <property type="component" value="Unassembled WGS sequence"/>
</dbReference>
<evidence type="ECO:0000313" key="3">
    <source>
        <dbReference type="EMBL" id="KAA6354221.1"/>
    </source>
</evidence>
<dbReference type="Pfam" id="PF25007">
    <property type="entry name" value="DYH2-5-8_CC"/>
    <property type="match status" value="1"/>
</dbReference>
<comment type="caution">
    <text evidence="3">The sequence shown here is derived from an EMBL/GenBank/DDBJ whole genome shotgun (WGS) entry which is preliminary data.</text>
</comment>
<dbReference type="PANTHER" id="PTHR45703">
    <property type="entry name" value="DYNEIN HEAVY CHAIN"/>
    <property type="match status" value="1"/>
</dbReference>
<dbReference type="GO" id="GO:0030286">
    <property type="term" value="C:dynein complex"/>
    <property type="evidence" value="ECO:0007669"/>
    <property type="project" value="InterPro"/>
</dbReference>
<dbReference type="OrthoDB" id="10251809at2759"/>